<comment type="caution">
    <text evidence="8">The sequence shown here is derived from an EMBL/GenBank/DDBJ whole genome shotgun (WGS) entry which is preliminary data.</text>
</comment>
<evidence type="ECO:0000256" key="1">
    <source>
        <dbReference type="ARBA" id="ARBA00004442"/>
    </source>
</evidence>
<evidence type="ECO:0000256" key="3">
    <source>
        <dbReference type="ARBA" id="ARBA00022729"/>
    </source>
</evidence>
<dbReference type="InterPro" id="IPR033985">
    <property type="entry name" value="SusD-like_N"/>
</dbReference>
<dbReference type="STRING" id="1435349.PW52_07090"/>
<keyword evidence="9" id="KW-1185">Reference proteome</keyword>
<gene>
    <name evidence="8" type="ORF">PW52_07090</name>
</gene>
<accession>A0A0D7WCC5</accession>
<evidence type="ECO:0000256" key="2">
    <source>
        <dbReference type="ARBA" id="ARBA00006275"/>
    </source>
</evidence>
<dbReference type="Gene3D" id="1.25.40.390">
    <property type="match status" value="1"/>
</dbReference>
<name>A0A0D7WCC5_9FLAO</name>
<evidence type="ECO:0000256" key="4">
    <source>
        <dbReference type="ARBA" id="ARBA00023136"/>
    </source>
</evidence>
<reference evidence="8 9" key="1">
    <citation type="submission" date="2014-11" db="EMBL/GenBank/DDBJ databases">
        <title>Tamlana sedimentorum sp. nov., isolated from shallow sand sediments of the Sea of Japan.</title>
        <authorList>
            <person name="Romanenko L.A."/>
        </authorList>
    </citation>
    <scope>NUCLEOTIDE SEQUENCE [LARGE SCALE GENOMIC DNA]</scope>
    <source>
        <strain evidence="8 9">JCM 19808</strain>
    </source>
</reference>
<keyword evidence="3" id="KW-0732">Signal</keyword>
<proteinExistence type="inferred from homology"/>
<dbReference type="PATRIC" id="fig|1435349.4.peg.2385"/>
<evidence type="ECO:0000259" key="7">
    <source>
        <dbReference type="Pfam" id="PF14322"/>
    </source>
</evidence>
<keyword evidence="5" id="KW-0998">Cell outer membrane</keyword>
<dbReference type="Proteomes" id="UP000032578">
    <property type="component" value="Unassembled WGS sequence"/>
</dbReference>
<dbReference type="OrthoDB" id="5694214at2"/>
<dbReference type="Pfam" id="PF14322">
    <property type="entry name" value="SusD-like_3"/>
    <property type="match status" value="1"/>
</dbReference>
<organism evidence="8 9">
    <name type="scientific">Neotamlana sedimentorum</name>
    <dbReference type="NCBI Taxonomy" id="1435349"/>
    <lineage>
        <taxon>Bacteria</taxon>
        <taxon>Pseudomonadati</taxon>
        <taxon>Bacteroidota</taxon>
        <taxon>Flavobacteriia</taxon>
        <taxon>Flavobacteriales</taxon>
        <taxon>Flavobacteriaceae</taxon>
        <taxon>Neotamlana</taxon>
    </lineage>
</organism>
<dbReference type="GO" id="GO:0009279">
    <property type="term" value="C:cell outer membrane"/>
    <property type="evidence" value="ECO:0007669"/>
    <property type="project" value="UniProtKB-SubCell"/>
</dbReference>
<dbReference type="SUPFAM" id="SSF48452">
    <property type="entry name" value="TPR-like"/>
    <property type="match status" value="1"/>
</dbReference>
<dbReference type="Pfam" id="PF07980">
    <property type="entry name" value="SusD_RagB"/>
    <property type="match status" value="1"/>
</dbReference>
<comment type="subcellular location">
    <subcellularLocation>
        <location evidence="1">Cell outer membrane</location>
    </subcellularLocation>
</comment>
<dbReference type="InterPro" id="IPR011990">
    <property type="entry name" value="TPR-like_helical_dom_sf"/>
</dbReference>
<comment type="similarity">
    <text evidence="2">Belongs to the SusD family.</text>
</comment>
<feature type="domain" description="SusD-like N-terminal" evidence="7">
    <location>
        <begin position="80"/>
        <end position="218"/>
    </location>
</feature>
<evidence type="ECO:0000259" key="6">
    <source>
        <dbReference type="Pfam" id="PF07980"/>
    </source>
</evidence>
<dbReference type="PROSITE" id="PS51257">
    <property type="entry name" value="PROKAR_LIPOPROTEIN"/>
    <property type="match status" value="1"/>
</dbReference>
<dbReference type="EMBL" id="JTDW01000004">
    <property type="protein sequence ID" value="KJD36343.1"/>
    <property type="molecule type" value="Genomic_DNA"/>
</dbReference>
<dbReference type="AlphaFoldDB" id="A0A0D7WCC5"/>
<evidence type="ECO:0000313" key="9">
    <source>
        <dbReference type="Proteomes" id="UP000032578"/>
    </source>
</evidence>
<sequence>MKNKIILIIILSVLSYSCDDALDVQPENYLFEDQLVTDDKSAQTSLIGIYTQLNWIYGQNLELSFPFLDGSLTTTNATFIFGQAASNVISPEDGTLNTFYEWPYYIINSANATIAAVTNNAGVSQTEQDRILGESYFMRAFGHYIALRSFGQFFDLSSSYGIVLRDVVSTVENSQKQRSTVQECYDFILADLDMSIQKNTTFSNNYYASSLAAKSFKANVLLYMGGNENYTEAISLADEVINSGDVSLEPNFEDIFINGEANSEVIFCRVVGEGQSNKFSYYYQTLPKTSTWLQSYLENDPREENSYDTSNLRLKKIFTTEISGGPTNYLRLAEVYLIKAECQARLNLLDDAENTLNVLRNRAYGGSAPELAYTNQQELLDLIFDEYVKELCFESGAVWFAAIRHGKIETLKDAVTSSDQYILPIPLAELQTNLEFGPQNPGYLDF</sequence>
<evidence type="ECO:0000313" key="8">
    <source>
        <dbReference type="EMBL" id="KJD36343.1"/>
    </source>
</evidence>
<keyword evidence="4" id="KW-0472">Membrane</keyword>
<evidence type="ECO:0000256" key="5">
    <source>
        <dbReference type="ARBA" id="ARBA00023237"/>
    </source>
</evidence>
<dbReference type="InterPro" id="IPR012944">
    <property type="entry name" value="SusD_RagB_dom"/>
</dbReference>
<dbReference type="RefSeq" id="WP_044632211.1">
    <property type="nucleotide sequence ID" value="NZ_JTDW01000004.1"/>
</dbReference>
<feature type="domain" description="RagB/SusD" evidence="6">
    <location>
        <begin position="309"/>
        <end position="400"/>
    </location>
</feature>
<protein>
    <submittedName>
        <fullName evidence="8">Uncharacterized protein</fullName>
    </submittedName>
</protein>